<proteinExistence type="predicted"/>
<name>A0A255DZF0_9ACTN</name>
<accession>A0A255DZF0</accession>
<dbReference type="AlphaFoldDB" id="A0A255DZF0"/>
<organism evidence="1 2">
    <name type="scientific">Parenemella sanctibonifatiensis</name>
    <dbReference type="NCBI Taxonomy" id="2016505"/>
    <lineage>
        <taxon>Bacteria</taxon>
        <taxon>Bacillati</taxon>
        <taxon>Actinomycetota</taxon>
        <taxon>Actinomycetes</taxon>
        <taxon>Propionibacteriales</taxon>
        <taxon>Propionibacteriaceae</taxon>
        <taxon>Parenemella</taxon>
    </lineage>
</organism>
<protein>
    <submittedName>
        <fullName evidence="1">Uncharacterized protein</fullName>
    </submittedName>
</protein>
<gene>
    <name evidence="1" type="ORF">CGZ92_12860</name>
</gene>
<comment type="caution">
    <text evidence="1">The sequence shown here is derived from an EMBL/GenBank/DDBJ whole genome shotgun (WGS) entry which is preliminary data.</text>
</comment>
<dbReference type="EMBL" id="NMVI01000027">
    <property type="protein sequence ID" value="OYN84709.1"/>
    <property type="molecule type" value="Genomic_DNA"/>
</dbReference>
<evidence type="ECO:0000313" key="2">
    <source>
        <dbReference type="Proteomes" id="UP000216533"/>
    </source>
</evidence>
<dbReference type="RefSeq" id="WP_094451771.1">
    <property type="nucleotide sequence ID" value="NZ_NMVI01000027.1"/>
</dbReference>
<sequence length="92" mass="9372">MGITKDNHNLTIDERPVRVVGSTGPIAATWQLFEGDTLLAEEAVVSGEATLVGTLSTGTEVTAMVTQSALGPTAISVSAHGATVAEFEGFVA</sequence>
<dbReference type="Proteomes" id="UP000216533">
    <property type="component" value="Unassembled WGS sequence"/>
</dbReference>
<reference evidence="1 2" key="1">
    <citation type="submission" date="2017-07" db="EMBL/GenBank/DDBJ databases">
        <title>Draft whole genome sequences of clinical Proprionibacteriaceae strains.</title>
        <authorList>
            <person name="Bernier A.-M."/>
            <person name="Bernard K."/>
            <person name="Domingo M.-C."/>
        </authorList>
    </citation>
    <scope>NUCLEOTIDE SEQUENCE [LARGE SCALE GENOMIC DNA]</scope>
    <source>
        <strain evidence="1 2">NML 160184</strain>
    </source>
</reference>
<evidence type="ECO:0000313" key="1">
    <source>
        <dbReference type="EMBL" id="OYN84709.1"/>
    </source>
</evidence>